<evidence type="ECO:0000313" key="2">
    <source>
        <dbReference type="Proteomes" id="UP000324585"/>
    </source>
</evidence>
<dbReference type="EMBL" id="VRMN01000010">
    <property type="protein sequence ID" value="KAA8492041.1"/>
    <property type="molecule type" value="Genomic_DNA"/>
</dbReference>
<dbReference type="Proteomes" id="UP000324585">
    <property type="component" value="Unassembled WGS sequence"/>
</dbReference>
<sequence length="279" mass="31914">MGKAPGLSEEEQGVITSLVAESHSLRVIADHLGGSCSVTVERNYLKRPEKYGKRGPNENAAKMTPYFHPKIQNVLRTKPLSTASQVHAGILSTRAKPVSLQTARRVIRNEHTWKKCKKTPHLQDRHRQARVKCVLDHHRKREELRDVVFTNEKEWNVDGPDGLKFYWTGLEDEPTVRLSRACGGHSLMVWGAINGDRKFALLFIKDFYSGGQTGTKYVEILDRSRLTVQAKEKFRHFKFMQDGAASHRAKITMDWLQRRNVEVLDWPALLPDLNPIENV</sequence>
<proteinExistence type="predicted"/>
<name>A0A5J4YKN5_PORPP</name>
<evidence type="ECO:0000313" key="1">
    <source>
        <dbReference type="EMBL" id="KAA8492041.1"/>
    </source>
</evidence>
<dbReference type="OMA" id="AHIAFAK"/>
<dbReference type="OrthoDB" id="108002at2759"/>
<accession>A0A5J4YKN5</accession>
<dbReference type="Gene3D" id="1.10.10.60">
    <property type="entry name" value="Homeodomain-like"/>
    <property type="match status" value="1"/>
</dbReference>
<dbReference type="InterPro" id="IPR036397">
    <property type="entry name" value="RNaseH_sf"/>
</dbReference>
<gene>
    <name evidence="1" type="ORF">FVE85_3479</name>
</gene>
<reference evidence="2" key="1">
    <citation type="journal article" date="2019" name="Nat. Commun.">
        <title>Expansion of phycobilisome linker gene families in mesophilic red algae.</title>
        <authorList>
            <person name="Lee J."/>
            <person name="Kim D."/>
            <person name="Bhattacharya D."/>
            <person name="Yoon H.S."/>
        </authorList>
    </citation>
    <scope>NUCLEOTIDE SEQUENCE [LARGE SCALE GENOMIC DNA]</scope>
    <source>
        <strain evidence="2">CCMP 1328</strain>
    </source>
</reference>
<keyword evidence="2" id="KW-1185">Reference proteome</keyword>
<dbReference type="Gene3D" id="3.30.420.10">
    <property type="entry name" value="Ribonuclease H-like superfamily/Ribonuclease H"/>
    <property type="match status" value="1"/>
</dbReference>
<dbReference type="AlphaFoldDB" id="A0A5J4YKN5"/>
<organism evidence="1 2">
    <name type="scientific">Porphyridium purpureum</name>
    <name type="common">Red alga</name>
    <name type="synonym">Porphyridium cruentum</name>
    <dbReference type="NCBI Taxonomy" id="35688"/>
    <lineage>
        <taxon>Eukaryota</taxon>
        <taxon>Rhodophyta</taxon>
        <taxon>Bangiophyceae</taxon>
        <taxon>Porphyridiales</taxon>
        <taxon>Porphyridiaceae</taxon>
        <taxon>Porphyridium</taxon>
    </lineage>
</organism>
<comment type="caution">
    <text evidence="1">The sequence shown here is derived from an EMBL/GenBank/DDBJ whole genome shotgun (WGS) entry which is preliminary data.</text>
</comment>
<dbReference type="GO" id="GO:0003676">
    <property type="term" value="F:nucleic acid binding"/>
    <property type="evidence" value="ECO:0007669"/>
    <property type="project" value="InterPro"/>
</dbReference>
<protein>
    <submittedName>
        <fullName evidence="1">Transposable element Tc3 transposase</fullName>
    </submittedName>
</protein>